<sequence>MKYEYITKMENILNEHEEKLSQLKEILTYLEENFENYSELNEYYYSDQRHQDLLDDESGLIPDDLNRGVLSEDGIYNLMADYYDATVQMLELSTKFIKNH</sequence>
<evidence type="ECO:0000256" key="1">
    <source>
        <dbReference type="SAM" id="Coils"/>
    </source>
</evidence>
<reference evidence="2 3" key="1">
    <citation type="journal article" date="2024" name="Front. Microbiol.">
        <title>Pangenomic and biochemical analyses of Helcococcus ovis reveal widespread tetracycline resistance and a novel bacterial species, Helcococcus bovis.</title>
        <authorList>
            <person name="Cunha F."/>
            <person name="Zhai Y."/>
            <person name="Casaro S."/>
            <person name="Jones K.L."/>
            <person name="Hernandez M."/>
            <person name="Bisinotto R.S."/>
            <person name="Kariyawasam S."/>
            <person name="Brown M.B."/>
            <person name="Phillips A."/>
            <person name="Jeong K.C."/>
            <person name="Galvao K.N."/>
        </authorList>
    </citation>
    <scope>NUCLEOTIDE SEQUENCE [LARGE SCALE GENOMIC DNA]</scope>
    <source>
        <strain evidence="2 3">KG197</strain>
    </source>
</reference>
<feature type="coiled-coil region" evidence="1">
    <location>
        <begin position="6"/>
        <end position="40"/>
    </location>
</feature>
<dbReference type="Pfam" id="PF14131">
    <property type="entry name" value="DUF4298"/>
    <property type="match status" value="1"/>
</dbReference>
<evidence type="ECO:0000313" key="3">
    <source>
        <dbReference type="Proteomes" id="UP001629536"/>
    </source>
</evidence>
<proteinExistence type="predicted"/>
<keyword evidence="1" id="KW-0175">Coiled coil</keyword>
<gene>
    <name evidence="2" type="ORF">ABGF40_02560</name>
</gene>
<comment type="caution">
    <text evidence="2">The sequence shown here is derived from an EMBL/GenBank/DDBJ whole genome shotgun (WGS) entry which is preliminary data.</text>
</comment>
<dbReference type="RefSeq" id="WP_408104507.1">
    <property type="nucleotide sequence ID" value="NZ_JBFNFH010000004.1"/>
</dbReference>
<name>A0ABW9F599_9FIRM</name>
<dbReference type="EMBL" id="JBFNFH010000004">
    <property type="protein sequence ID" value="MFM1524547.1"/>
    <property type="molecule type" value="Genomic_DNA"/>
</dbReference>
<dbReference type="Proteomes" id="UP001629536">
    <property type="component" value="Unassembled WGS sequence"/>
</dbReference>
<organism evidence="2 3">
    <name type="scientific">Helcococcus bovis</name>
    <dbReference type="NCBI Taxonomy" id="3153252"/>
    <lineage>
        <taxon>Bacteria</taxon>
        <taxon>Bacillati</taxon>
        <taxon>Bacillota</taxon>
        <taxon>Tissierellia</taxon>
        <taxon>Tissierellales</taxon>
        <taxon>Peptoniphilaceae</taxon>
        <taxon>Helcococcus</taxon>
    </lineage>
</organism>
<evidence type="ECO:0000313" key="2">
    <source>
        <dbReference type="EMBL" id="MFM1524547.1"/>
    </source>
</evidence>
<keyword evidence="3" id="KW-1185">Reference proteome</keyword>
<dbReference type="InterPro" id="IPR025384">
    <property type="entry name" value="DUF4298"/>
</dbReference>
<protein>
    <submittedName>
        <fullName evidence="2">DUF4298 domain-containing protein</fullName>
    </submittedName>
</protein>
<accession>A0ABW9F599</accession>